<dbReference type="AlphaFoldDB" id="A0A5C1QB50"/>
<keyword evidence="5 12" id="KW-0812">Transmembrane</keyword>
<comment type="function">
    <text evidence="11">Mediates influx of magnesium ions. Alternates between open and closed states. Activated by low cytoplasmic Mg(2+) levels. Inactive when cytoplasmic Mg(2+) levels are high.</text>
</comment>
<sequence length="350" mass="40677">MMQLKRIKYLNKDKLPPGTIRKHGVGSGDIKISIINYDVDTVDKQYISLDKIVDIDLSKNSKTWIHCPSTINSNLLEKIGNKFNIHSLILENIQNIDHRPKLNDTENFNFIIQKSLQLRDGNLIKNHIGYIIFKDLLITFANGTPFSLIEERILKKEGKVRNKSIDYLLFICMDLLSDEYFELLDLMEQKTIKFEESLIKDNYKLDINEFLQLKSQLDIVRHYVTPLSTIIDGIINSTKPPIDISNLIYYKDLLNNTIQLTDLIKTTSKSIENILNLSINISGYKMNNIMKVLTIISTIFIPLTFIAGVYGMNFEYMPELHFKLSYPITLGIMVIIALIMVNFFRKRRWF</sequence>
<dbReference type="GO" id="GO:0015087">
    <property type="term" value="F:cobalt ion transmembrane transporter activity"/>
    <property type="evidence" value="ECO:0007669"/>
    <property type="project" value="UniProtKB-UniRule"/>
</dbReference>
<keyword evidence="8 12" id="KW-0406">Ion transport</keyword>
<dbReference type="GO" id="GO:0005886">
    <property type="term" value="C:plasma membrane"/>
    <property type="evidence" value="ECO:0007669"/>
    <property type="project" value="UniProtKB-SubCell"/>
</dbReference>
<name>A0A5C1QB50_9SPIO</name>
<protein>
    <recommendedName>
        <fullName evidence="12">Magnesium transport protein CorA</fullName>
    </recommendedName>
</protein>
<feature type="transmembrane region" description="Helical" evidence="12">
    <location>
        <begin position="292"/>
        <end position="312"/>
    </location>
</feature>
<keyword evidence="9 12" id="KW-0472">Membrane</keyword>
<evidence type="ECO:0000256" key="4">
    <source>
        <dbReference type="ARBA" id="ARBA00022475"/>
    </source>
</evidence>
<reference evidence="13 14" key="2">
    <citation type="submission" date="2019-09" db="EMBL/GenBank/DDBJ databases">
        <title>Complete Genome Sequence and Methylome Analysis of free living Spirochaetas.</title>
        <authorList>
            <person name="Leshcheva N."/>
            <person name="Mikheeva N."/>
        </authorList>
    </citation>
    <scope>NUCLEOTIDE SEQUENCE [LARGE SCALE GENOMIC DNA]</scope>
    <source>
        <strain evidence="13 14">P</strain>
    </source>
</reference>
<reference evidence="13 14" key="1">
    <citation type="submission" date="2019-02" db="EMBL/GenBank/DDBJ databases">
        <authorList>
            <person name="Fomenkov A."/>
            <person name="Dubinina G."/>
            <person name="Grabovich M."/>
            <person name="Vincze T."/>
            <person name="Roberts R.J."/>
        </authorList>
    </citation>
    <scope>NUCLEOTIDE SEQUENCE [LARGE SCALE GENOMIC DNA]</scope>
    <source>
        <strain evidence="13 14">P</strain>
    </source>
</reference>
<dbReference type="OrthoDB" id="9803416at2"/>
<evidence type="ECO:0000256" key="2">
    <source>
        <dbReference type="ARBA" id="ARBA00009765"/>
    </source>
</evidence>
<dbReference type="PANTHER" id="PTHR46494:SF1">
    <property type="entry name" value="CORA FAMILY METAL ION TRANSPORTER (EUROFUNG)"/>
    <property type="match status" value="1"/>
</dbReference>
<dbReference type="GO" id="GO:0015095">
    <property type="term" value="F:magnesium ion transmembrane transporter activity"/>
    <property type="evidence" value="ECO:0007669"/>
    <property type="project" value="UniProtKB-UniRule"/>
</dbReference>
<dbReference type="Gene3D" id="1.20.58.340">
    <property type="entry name" value="Magnesium transport protein CorA, transmembrane region"/>
    <property type="match status" value="2"/>
</dbReference>
<evidence type="ECO:0000256" key="11">
    <source>
        <dbReference type="ARBA" id="ARBA00045497"/>
    </source>
</evidence>
<evidence type="ECO:0000256" key="9">
    <source>
        <dbReference type="ARBA" id="ARBA00023136"/>
    </source>
</evidence>
<dbReference type="InterPro" id="IPR045861">
    <property type="entry name" value="CorA_cytoplasmic_dom"/>
</dbReference>
<dbReference type="GO" id="GO:0050897">
    <property type="term" value="F:cobalt ion binding"/>
    <property type="evidence" value="ECO:0007669"/>
    <property type="project" value="TreeGrafter"/>
</dbReference>
<comment type="subcellular location">
    <subcellularLocation>
        <location evidence="1">Cell membrane</location>
        <topology evidence="1">Multi-pass membrane protein</topology>
    </subcellularLocation>
    <subcellularLocation>
        <location evidence="12">Membrane</location>
        <topology evidence="12">Multi-pass membrane protein</topology>
    </subcellularLocation>
</comment>
<keyword evidence="3 12" id="KW-0813">Transport</keyword>
<keyword evidence="6 12" id="KW-0460">Magnesium</keyword>
<dbReference type="PANTHER" id="PTHR46494">
    <property type="entry name" value="CORA FAMILY METAL ION TRANSPORTER (EUROFUNG)"/>
    <property type="match status" value="1"/>
</dbReference>
<organism evidence="13 14">
    <name type="scientific">Thiospirochaeta perfilievii</name>
    <dbReference type="NCBI Taxonomy" id="252967"/>
    <lineage>
        <taxon>Bacteria</taxon>
        <taxon>Pseudomonadati</taxon>
        <taxon>Spirochaetota</taxon>
        <taxon>Spirochaetia</taxon>
        <taxon>Spirochaetales</taxon>
        <taxon>Spirochaetaceae</taxon>
        <taxon>Thiospirochaeta</taxon>
    </lineage>
</organism>
<evidence type="ECO:0000256" key="1">
    <source>
        <dbReference type="ARBA" id="ARBA00004651"/>
    </source>
</evidence>
<dbReference type="InterPro" id="IPR045863">
    <property type="entry name" value="CorA_TM1_TM2"/>
</dbReference>
<comment type="catalytic activity">
    <reaction evidence="10">
        <text>Mg(2+)(in) = Mg(2+)(out)</text>
        <dbReference type="Rhea" id="RHEA:29827"/>
        <dbReference type="ChEBI" id="CHEBI:18420"/>
    </reaction>
</comment>
<dbReference type="SUPFAM" id="SSF144083">
    <property type="entry name" value="Magnesium transport protein CorA, transmembrane region"/>
    <property type="match status" value="1"/>
</dbReference>
<evidence type="ECO:0000313" key="14">
    <source>
        <dbReference type="Proteomes" id="UP000323824"/>
    </source>
</evidence>
<evidence type="ECO:0000256" key="7">
    <source>
        <dbReference type="ARBA" id="ARBA00022989"/>
    </source>
</evidence>
<dbReference type="KEGG" id="sper:EW093_11365"/>
<dbReference type="InterPro" id="IPR002523">
    <property type="entry name" value="MgTranspt_CorA/ZnTranspt_ZntB"/>
</dbReference>
<feature type="transmembrane region" description="Helical" evidence="12">
    <location>
        <begin position="324"/>
        <end position="344"/>
    </location>
</feature>
<dbReference type="RefSeq" id="WP_149568523.1">
    <property type="nucleotide sequence ID" value="NZ_CP035807.1"/>
</dbReference>
<evidence type="ECO:0000256" key="6">
    <source>
        <dbReference type="ARBA" id="ARBA00022842"/>
    </source>
</evidence>
<evidence type="ECO:0000256" key="10">
    <source>
        <dbReference type="ARBA" id="ARBA00034269"/>
    </source>
</evidence>
<dbReference type="FunFam" id="1.20.58.340:FF:000004">
    <property type="entry name" value="Magnesium transport protein CorA"/>
    <property type="match status" value="1"/>
</dbReference>
<keyword evidence="7 12" id="KW-1133">Transmembrane helix</keyword>
<dbReference type="Gene3D" id="3.30.460.20">
    <property type="entry name" value="CorA soluble domain-like"/>
    <property type="match status" value="1"/>
</dbReference>
<keyword evidence="14" id="KW-1185">Reference proteome</keyword>
<evidence type="ECO:0000256" key="3">
    <source>
        <dbReference type="ARBA" id="ARBA00022448"/>
    </source>
</evidence>
<gene>
    <name evidence="12 13" type="primary">corA</name>
    <name evidence="13" type="ORF">EW093_11365</name>
</gene>
<dbReference type="GO" id="GO:0000287">
    <property type="term" value="F:magnesium ion binding"/>
    <property type="evidence" value="ECO:0007669"/>
    <property type="project" value="TreeGrafter"/>
</dbReference>
<evidence type="ECO:0000313" key="13">
    <source>
        <dbReference type="EMBL" id="QEN05285.1"/>
    </source>
</evidence>
<dbReference type="EMBL" id="CP035807">
    <property type="protein sequence ID" value="QEN05285.1"/>
    <property type="molecule type" value="Genomic_DNA"/>
</dbReference>
<evidence type="ECO:0000256" key="8">
    <source>
        <dbReference type="ARBA" id="ARBA00023065"/>
    </source>
</evidence>
<evidence type="ECO:0000256" key="5">
    <source>
        <dbReference type="ARBA" id="ARBA00022692"/>
    </source>
</evidence>
<dbReference type="Proteomes" id="UP000323824">
    <property type="component" value="Chromosome"/>
</dbReference>
<accession>A0A5C1QB50</accession>
<evidence type="ECO:0000256" key="12">
    <source>
        <dbReference type="RuleBase" id="RU362010"/>
    </source>
</evidence>
<dbReference type="NCBIfam" id="TIGR00383">
    <property type="entry name" value="corA"/>
    <property type="match status" value="1"/>
</dbReference>
<dbReference type="SUPFAM" id="SSF143865">
    <property type="entry name" value="CorA soluble domain-like"/>
    <property type="match status" value="1"/>
</dbReference>
<dbReference type="Pfam" id="PF01544">
    <property type="entry name" value="CorA"/>
    <property type="match status" value="1"/>
</dbReference>
<proteinExistence type="inferred from homology"/>
<keyword evidence="4 12" id="KW-1003">Cell membrane</keyword>
<comment type="similarity">
    <text evidence="2 12">Belongs to the CorA metal ion transporter (MIT) (TC 1.A.35) family.</text>
</comment>
<dbReference type="InterPro" id="IPR004488">
    <property type="entry name" value="Mg/Co-transport_prot_CorA"/>
</dbReference>